<comment type="caution">
    <text evidence="9">The sequence shown here is derived from an EMBL/GenBank/DDBJ whole genome shotgun (WGS) entry which is preliminary data.</text>
</comment>
<evidence type="ECO:0000313" key="10">
    <source>
        <dbReference type="Proteomes" id="UP000575985"/>
    </source>
</evidence>
<feature type="domain" description="Major facilitator superfamily (MFS) profile" evidence="8">
    <location>
        <begin position="9"/>
        <end position="384"/>
    </location>
</feature>
<evidence type="ECO:0000256" key="2">
    <source>
        <dbReference type="ARBA" id="ARBA00022475"/>
    </source>
</evidence>
<dbReference type="SUPFAM" id="SSF103473">
    <property type="entry name" value="MFS general substrate transporter"/>
    <property type="match status" value="1"/>
</dbReference>
<accession>A0A853BFV9</accession>
<dbReference type="PROSITE" id="PS50850">
    <property type="entry name" value="MFS"/>
    <property type="match status" value="1"/>
</dbReference>
<dbReference type="AlphaFoldDB" id="A0A853BFV9"/>
<dbReference type="Proteomes" id="UP000575985">
    <property type="component" value="Unassembled WGS sequence"/>
</dbReference>
<evidence type="ECO:0000256" key="7">
    <source>
        <dbReference type="SAM" id="Phobius"/>
    </source>
</evidence>
<feature type="transmembrane region" description="Helical" evidence="7">
    <location>
        <begin position="239"/>
        <end position="259"/>
    </location>
</feature>
<name>A0A853BFV9_9ACTN</name>
<feature type="transmembrane region" description="Helical" evidence="7">
    <location>
        <begin position="163"/>
        <end position="185"/>
    </location>
</feature>
<dbReference type="PANTHER" id="PTHR43124">
    <property type="entry name" value="PURINE EFFLUX PUMP PBUE"/>
    <property type="match status" value="1"/>
</dbReference>
<keyword evidence="3 7" id="KW-0812">Transmembrane</keyword>
<dbReference type="GO" id="GO:0005886">
    <property type="term" value="C:plasma membrane"/>
    <property type="evidence" value="ECO:0007669"/>
    <property type="project" value="UniProtKB-SubCell"/>
</dbReference>
<keyword evidence="10" id="KW-1185">Reference proteome</keyword>
<feature type="transmembrane region" description="Helical" evidence="7">
    <location>
        <begin position="43"/>
        <end position="63"/>
    </location>
</feature>
<dbReference type="PANTHER" id="PTHR43124:SF3">
    <property type="entry name" value="CHLORAMPHENICOL EFFLUX PUMP RV0191"/>
    <property type="match status" value="1"/>
</dbReference>
<proteinExistence type="predicted"/>
<dbReference type="EMBL" id="JACCFO010000001">
    <property type="protein sequence ID" value="NYI94213.1"/>
    <property type="molecule type" value="Genomic_DNA"/>
</dbReference>
<feature type="transmembrane region" description="Helical" evidence="7">
    <location>
        <begin position="134"/>
        <end position="157"/>
    </location>
</feature>
<gene>
    <name evidence="9" type="ORF">HNR12_000490</name>
</gene>
<dbReference type="InterPro" id="IPR020846">
    <property type="entry name" value="MFS_dom"/>
</dbReference>
<keyword evidence="4 7" id="KW-1133">Transmembrane helix</keyword>
<evidence type="ECO:0000256" key="3">
    <source>
        <dbReference type="ARBA" id="ARBA00022692"/>
    </source>
</evidence>
<organism evidence="9 10">
    <name type="scientific">Streptomonospora nanhaiensis</name>
    <dbReference type="NCBI Taxonomy" id="1323731"/>
    <lineage>
        <taxon>Bacteria</taxon>
        <taxon>Bacillati</taxon>
        <taxon>Actinomycetota</taxon>
        <taxon>Actinomycetes</taxon>
        <taxon>Streptosporangiales</taxon>
        <taxon>Nocardiopsidaceae</taxon>
        <taxon>Streptomonospora</taxon>
    </lineage>
</organism>
<evidence type="ECO:0000256" key="1">
    <source>
        <dbReference type="ARBA" id="ARBA00004651"/>
    </source>
</evidence>
<keyword evidence="5 7" id="KW-0472">Membrane</keyword>
<feature type="transmembrane region" description="Helical" evidence="7">
    <location>
        <begin position="271"/>
        <end position="290"/>
    </location>
</feature>
<dbReference type="InterPro" id="IPR050189">
    <property type="entry name" value="MFS_Efflux_Transporters"/>
</dbReference>
<sequence>MRTAAVPIALLALAVGAFSIGTTEFVAMGILPNVADAFGVSIPTAGYVISCYALGVVVGAPLLAPLSARVDRKHLLIGLAAMFTLGNLASALAPSFGVLLAARVATALPHGTFFGVGAVLSAALVPFNKRSQAVALMIAGLTVANIVGVPLGTMAAQQFGWRAAFALVAGVGVLTVVAIAVLVPNQRPAPGASMRSEFGALARGQVWLALAVGALGFGGMFASYSYISPMMTEVAGLPLGAVPYVLALYGVGMTCGTLAGGRAADRALMPTMYLAMGAMTLALLLLHLLAASPVGAVAMVFLLGFTSSALVPSLQTRLMDKAQDAPSLAAALNHSALNFANASGAWLGGLVIAAGHGFAAPSLLGAGLGVVGLALVTASGLGDRRAARRAVLTRPLPRGTAGARAKRAETRANQGRWPPRRHGKDAPKAALARSRAGAGRLCSTPRPRRANTPPDGWGAGARGEDATPAARPAPAGTRGVRCGLSRRPGPGAR</sequence>
<feature type="transmembrane region" description="Helical" evidence="7">
    <location>
        <begin position="335"/>
        <end position="357"/>
    </location>
</feature>
<feature type="transmembrane region" description="Helical" evidence="7">
    <location>
        <begin position="107"/>
        <end position="127"/>
    </location>
</feature>
<evidence type="ECO:0000256" key="6">
    <source>
        <dbReference type="SAM" id="MobiDB-lite"/>
    </source>
</evidence>
<dbReference type="InterPro" id="IPR011701">
    <property type="entry name" value="MFS"/>
</dbReference>
<keyword evidence="2" id="KW-1003">Cell membrane</keyword>
<feature type="transmembrane region" description="Helical" evidence="7">
    <location>
        <begin position="206"/>
        <end position="227"/>
    </location>
</feature>
<feature type="transmembrane region" description="Helical" evidence="7">
    <location>
        <begin position="296"/>
        <end position="314"/>
    </location>
</feature>
<evidence type="ECO:0000256" key="5">
    <source>
        <dbReference type="ARBA" id="ARBA00023136"/>
    </source>
</evidence>
<comment type="subcellular location">
    <subcellularLocation>
        <location evidence="1">Cell membrane</location>
        <topology evidence="1">Multi-pass membrane protein</topology>
    </subcellularLocation>
</comment>
<reference evidence="9 10" key="1">
    <citation type="submission" date="2020-07" db="EMBL/GenBank/DDBJ databases">
        <title>Sequencing the genomes of 1000 actinobacteria strains.</title>
        <authorList>
            <person name="Klenk H.-P."/>
        </authorList>
    </citation>
    <scope>NUCLEOTIDE SEQUENCE [LARGE SCALE GENOMIC DNA]</scope>
    <source>
        <strain evidence="9 10">DSM 45927</strain>
    </source>
</reference>
<feature type="region of interest" description="Disordered" evidence="6">
    <location>
        <begin position="394"/>
        <end position="493"/>
    </location>
</feature>
<evidence type="ECO:0000259" key="8">
    <source>
        <dbReference type="PROSITE" id="PS50850"/>
    </source>
</evidence>
<protein>
    <submittedName>
        <fullName evidence="9">DHA1 family inner membrane transport protein</fullName>
    </submittedName>
</protein>
<evidence type="ECO:0000313" key="9">
    <source>
        <dbReference type="EMBL" id="NYI94213.1"/>
    </source>
</evidence>
<feature type="transmembrane region" description="Helical" evidence="7">
    <location>
        <begin position="363"/>
        <end position="382"/>
    </location>
</feature>
<dbReference type="Gene3D" id="1.20.1250.20">
    <property type="entry name" value="MFS general substrate transporter like domains"/>
    <property type="match status" value="1"/>
</dbReference>
<dbReference type="RefSeq" id="WP_338119707.1">
    <property type="nucleotide sequence ID" value="NZ_JACCFO010000001.1"/>
</dbReference>
<feature type="transmembrane region" description="Helical" evidence="7">
    <location>
        <begin position="75"/>
        <end position="101"/>
    </location>
</feature>
<feature type="compositionally biased region" description="Low complexity" evidence="6">
    <location>
        <begin position="466"/>
        <end position="479"/>
    </location>
</feature>
<dbReference type="Pfam" id="PF07690">
    <property type="entry name" value="MFS_1"/>
    <property type="match status" value="1"/>
</dbReference>
<dbReference type="GO" id="GO:0022857">
    <property type="term" value="F:transmembrane transporter activity"/>
    <property type="evidence" value="ECO:0007669"/>
    <property type="project" value="InterPro"/>
</dbReference>
<evidence type="ECO:0000256" key="4">
    <source>
        <dbReference type="ARBA" id="ARBA00022989"/>
    </source>
</evidence>
<dbReference type="InterPro" id="IPR036259">
    <property type="entry name" value="MFS_trans_sf"/>
</dbReference>
<feature type="compositionally biased region" description="Low complexity" evidence="6">
    <location>
        <begin position="429"/>
        <end position="441"/>
    </location>
</feature>
<dbReference type="CDD" id="cd17324">
    <property type="entry name" value="MFS_NepI_like"/>
    <property type="match status" value="1"/>
</dbReference>